<evidence type="ECO:0000313" key="1">
    <source>
        <dbReference type="EMBL" id="DAF91270.1"/>
    </source>
</evidence>
<proteinExistence type="predicted"/>
<sequence>MRETIRAIITTLNGVEVRGKSNLDRLLACINALESLEAGLTPAATTEEKEDAENG</sequence>
<protein>
    <submittedName>
        <fullName evidence="1">Uncharacterized protein</fullName>
    </submittedName>
</protein>
<reference evidence="1" key="1">
    <citation type="journal article" date="2021" name="Proc. Natl. Acad. Sci. U.S.A.">
        <title>A Catalog of Tens of Thousands of Viruses from Human Metagenomes Reveals Hidden Associations with Chronic Diseases.</title>
        <authorList>
            <person name="Tisza M.J."/>
            <person name="Buck C.B."/>
        </authorList>
    </citation>
    <scope>NUCLEOTIDE SEQUENCE</scope>
    <source>
        <strain evidence="1">Ctij073</strain>
    </source>
</reference>
<organism evidence="1">
    <name type="scientific">Siphoviridae sp. ctij073</name>
    <dbReference type="NCBI Taxonomy" id="2825625"/>
    <lineage>
        <taxon>Viruses</taxon>
        <taxon>Duplodnaviria</taxon>
        <taxon>Heunggongvirae</taxon>
        <taxon>Uroviricota</taxon>
        <taxon>Caudoviricetes</taxon>
    </lineage>
</organism>
<name>A0A8S5UA86_9CAUD</name>
<dbReference type="EMBL" id="BK016048">
    <property type="protein sequence ID" value="DAF91270.1"/>
    <property type="molecule type" value="Genomic_DNA"/>
</dbReference>
<accession>A0A8S5UA86</accession>